<keyword evidence="2" id="KW-0012">Acyltransferase</keyword>
<dbReference type="RefSeq" id="WP_193529568.1">
    <property type="nucleotide sequence ID" value="NZ_JADCJZ010000002.1"/>
</dbReference>
<evidence type="ECO:0000313" key="6">
    <source>
        <dbReference type="Proteomes" id="UP001194273"/>
    </source>
</evidence>
<dbReference type="Pfam" id="PF13302">
    <property type="entry name" value="Acetyltransf_3"/>
    <property type="match status" value="1"/>
</dbReference>
<evidence type="ECO:0000256" key="3">
    <source>
        <dbReference type="ARBA" id="ARBA00038502"/>
    </source>
</evidence>
<protein>
    <submittedName>
        <fullName evidence="5">GNAT family N-acetyltransferase</fullName>
    </submittedName>
</protein>
<proteinExistence type="inferred from homology"/>
<dbReference type="PANTHER" id="PTHR43792:SF8">
    <property type="entry name" value="[RIBOSOMAL PROTEIN US5]-ALANINE N-ACETYLTRANSFERASE"/>
    <property type="match status" value="1"/>
</dbReference>
<comment type="caution">
    <text evidence="5">The sequence shown here is derived from an EMBL/GenBank/DDBJ whole genome shotgun (WGS) entry which is preliminary data.</text>
</comment>
<keyword evidence="1" id="KW-0808">Transferase</keyword>
<dbReference type="PANTHER" id="PTHR43792">
    <property type="entry name" value="GNAT FAMILY, PUTATIVE (AFU_ORTHOLOGUE AFUA_3G00765)-RELATED-RELATED"/>
    <property type="match status" value="1"/>
</dbReference>
<dbReference type="InterPro" id="IPR051531">
    <property type="entry name" value="N-acetyltransferase"/>
</dbReference>
<dbReference type="Gene3D" id="3.40.630.30">
    <property type="match status" value="1"/>
</dbReference>
<dbReference type="InterPro" id="IPR000182">
    <property type="entry name" value="GNAT_dom"/>
</dbReference>
<sequence length="183" mass="20411">MPATDQLETARLTLRPWTESDAPALFRWASDPEVGPRAGWEPHRSVEESAHIIRDVLAVPESYAVVVRGREPEDEPVGAVGLKFGAASELAHGSREAELGYWLARPLWGLGYMPEAGRALLGHAFGDLRLEAVWAGHYEGNAQSRRVMEKLGLAEQYVRESDGRTERVLRVTREEWSRGGARR</sequence>
<gene>
    <name evidence="5" type="ORF">INF26_04660</name>
</gene>
<dbReference type="EMBL" id="JADCJZ010000002">
    <property type="protein sequence ID" value="MBE5024141.1"/>
    <property type="molecule type" value="Genomic_DNA"/>
</dbReference>
<comment type="similarity">
    <text evidence="3">Belongs to the acetyltransferase family. RimJ subfamily.</text>
</comment>
<evidence type="ECO:0000313" key="5">
    <source>
        <dbReference type="EMBL" id="MBE5024141.1"/>
    </source>
</evidence>
<organism evidence="5 6">
    <name type="scientific">Thermophilibacter gallinarum</name>
    <dbReference type="NCBI Taxonomy" id="2779357"/>
    <lineage>
        <taxon>Bacteria</taxon>
        <taxon>Bacillati</taxon>
        <taxon>Actinomycetota</taxon>
        <taxon>Coriobacteriia</taxon>
        <taxon>Coriobacteriales</taxon>
        <taxon>Atopobiaceae</taxon>
        <taxon>Thermophilibacter</taxon>
    </lineage>
</organism>
<keyword evidence="6" id="KW-1185">Reference proteome</keyword>
<name>A0ABR9QSU7_9ACTN</name>
<dbReference type="SUPFAM" id="SSF55729">
    <property type="entry name" value="Acyl-CoA N-acyltransferases (Nat)"/>
    <property type="match status" value="1"/>
</dbReference>
<evidence type="ECO:0000259" key="4">
    <source>
        <dbReference type="PROSITE" id="PS51186"/>
    </source>
</evidence>
<reference evidence="5 6" key="1">
    <citation type="submission" date="2020-10" db="EMBL/GenBank/DDBJ databases">
        <title>ChiBAC.</title>
        <authorList>
            <person name="Zenner C."/>
            <person name="Hitch T.C.A."/>
            <person name="Clavel T."/>
        </authorList>
    </citation>
    <scope>NUCLEOTIDE SEQUENCE [LARGE SCALE GENOMIC DNA]</scope>
    <source>
        <strain evidence="5 6">DSM 107455</strain>
    </source>
</reference>
<dbReference type="PROSITE" id="PS51186">
    <property type="entry name" value="GNAT"/>
    <property type="match status" value="1"/>
</dbReference>
<dbReference type="Proteomes" id="UP001194273">
    <property type="component" value="Unassembled WGS sequence"/>
</dbReference>
<evidence type="ECO:0000256" key="1">
    <source>
        <dbReference type="ARBA" id="ARBA00022679"/>
    </source>
</evidence>
<feature type="domain" description="N-acetyltransferase" evidence="4">
    <location>
        <begin position="12"/>
        <end position="174"/>
    </location>
</feature>
<evidence type="ECO:0000256" key="2">
    <source>
        <dbReference type="ARBA" id="ARBA00023315"/>
    </source>
</evidence>
<dbReference type="InterPro" id="IPR016181">
    <property type="entry name" value="Acyl_CoA_acyltransferase"/>
</dbReference>
<accession>A0ABR9QSU7</accession>